<evidence type="ECO:0000313" key="1">
    <source>
        <dbReference type="EMBL" id="MBO3662236.1"/>
    </source>
</evidence>
<dbReference type="AlphaFoldDB" id="A0A939TPM6"/>
<gene>
    <name evidence="1" type="ORF">J5V96_01780</name>
</gene>
<dbReference type="EMBL" id="JAGFOA010000001">
    <property type="protein sequence ID" value="MBO3662236.1"/>
    <property type="molecule type" value="Genomic_DNA"/>
</dbReference>
<comment type="caution">
    <text evidence="1">The sequence shown here is derived from an EMBL/GenBank/DDBJ whole genome shotgun (WGS) entry which is preliminary data.</text>
</comment>
<reference evidence="1" key="1">
    <citation type="submission" date="2021-03" db="EMBL/GenBank/DDBJ databases">
        <title>Microbacterium sp. nov., a novel actinobacterium isolated from cow dung.</title>
        <authorList>
            <person name="Zhang L."/>
        </authorList>
    </citation>
    <scope>NUCLEOTIDE SEQUENCE</scope>
    <source>
        <strain evidence="1">NEAU-LLB</strain>
    </source>
</reference>
<protein>
    <submittedName>
        <fullName evidence="1">Uncharacterized protein</fullName>
    </submittedName>
</protein>
<sequence length="817" mass="90045">MTTTPTFSTLWAVNGPLEISELCRQLDDFAAAGLDGIVFHPRFYPDRPEYLGAEYLDIVSRLIIEADARGLAFWIYDENGWPSGTVGGEMLRRHPELRQRWLEMQPDRGQLALTRFDHAGREWALVVREGEGVDYLAADLAGRFLELAYERYARGLSPEAFAKVAGFFSDEPEFGLGHAQHDLSPYGAVPWTSDLAERFRERHGEDLVAIAPRLFVDGDGAAITRVRFWELVTDLFSERYLARIDDWCRSHGVRFTAHVKGEEHPLFQLPTVGSLGAVSRAIGTPGIDALGRVPGNDFYPRQCSSVARQFGDGRAMAEVFGGAGWGAAPIDLERNLRWLGGHGITDFVLHLSQYRLDSAAIEDWPPSHPRHVSWAGAYREVIAQVREALRIRPRPDADTLVIVPQRALAEVFEPWEFVATNVHDAHDFPSTAAGAMNAAFLALVERLSAAGVECEFADERTLERYAQVDSDGIRIGASRYRRVVAAEGVRLEPQLTAALRPLLVAVPTERRAPASPPSGMGSGVVLRPEWRVTARPLNELVLEPIKTADGSWSAVVESSGAHGAVELRFADDLTSLAWGAEEPAWSRGVDGSVARVSLESGRTEVRFRTTAESSSRPRMWLAGGFRVVPLAYERGESATRLLGPFRLLPEHNGPLHELVEEGYPFAFEPLELSTVLQLPPDAQRIVVSGGRADAALLRLGDGDPVWRWSADGWDVDVPAGASGEVVLQLALVPSSFNRYGPHHHYIGDPQVVSPAQMRGERNYADRDEAPHLTHVSDWWVRRAVAPDAVHVHVAGPWEMSGVNPLTSGETPRKVAVL</sequence>
<dbReference type="RefSeq" id="WP_208499933.1">
    <property type="nucleotide sequence ID" value="NZ_JAGFOA010000001.1"/>
</dbReference>
<proteinExistence type="predicted"/>
<organism evidence="1 2">
    <name type="scientific">Microbacterium stercoris</name>
    <dbReference type="NCBI Taxonomy" id="2820289"/>
    <lineage>
        <taxon>Bacteria</taxon>
        <taxon>Bacillati</taxon>
        <taxon>Actinomycetota</taxon>
        <taxon>Actinomycetes</taxon>
        <taxon>Micrococcales</taxon>
        <taxon>Microbacteriaceae</taxon>
        <taxon>Microbacterium</taxon>
    </lineage>
</organism>
<dbReference type="PANTHER" id="PTHR36848">
    <property type="entry name" value="DNA-BINDING PROTEIN (PUTATIVE SECRETED PROTEIN)-RELATED"/>
    <property type="match status" value="1"/>
</dbReference>
<dbReference type="InterPro" id="IPR053161">
    <property type="entry name" value="Ulvan_degrading_GH"/>
</dbReference>
<accession>A0A939TPM6</accession>
<keyword evidence="2" id="KW-1185">Reference proteome</keyword>
<dbReference type="PANTHER" id="PTHR36848:SF2">
    <property type="entry name" value="SECRETED PROTEIN"/>
    <property type="match status" value="1"/>
</dbReference>
<name>A0A939TPM6_9MICO</name>
<evidence type="ECO:0000313" key="2">
    <source>
        <dbReference type="Proteomes" id="UP000680132"/>
    </source>
</evidence>
<dbReference type="Proteomes" id="UP000680132">
    <property type="component" value="Unassembled WGS sequence"/>
</dbReference>